<evidence type="ECO:0000256" key="7">
    <source>
        <dbReference type="RuleBase" id="RU003435"/>
    </source>
</evidence>
<dbReference type="EMBL" id="JBHSWI010000001">
    <property type="protein sequence ID" value="MFC6647010.1"/>
    <property type="molecule type" value="Genomic_DNA"/>
</dbReference>
<dbReference type="InterPro" id="IPR045090">
    <property type="entry name" value="Pept_M3A_M3B"/>
</dbReference>
<keyword evidence="2 7" id="KW-0645">Protease</keyword>
<dbReference type="PANTHER" id="PTHR43660">
    <property type="entry name" value="DIPEPTIDYL CARBOXYPEPTIDASE"/>
    <property type="match status" value="1"/>
</dbReference>
<dbReference type="RefSeq" id="WP_263371056.1">
    <property type="nucleotide sequence ID" value="NZ_JAGSYD010000002.1"/>
</dbReference>
<evidence type="ECO:0000256" key="4">
    <source>
        <dbReference type="ARBA" id="ARBA00022801"/>
    </source>
</evidence>
<proteinExistence type="inferred from homology"/>
<dbReference type="CDD" id="cd06456">
    <property type="entry name" value="M3A_DCP"/>
    <property type="match status" value="1"/>
</dbReference>
<sequence length="697" mass="78030">MSTSVVAHGEAKPFGPANPFYAKSSLPFQAPPFDKIHDDDFAPAFDAGIAEKRKEVEAIANDPAAPTFENTMIALEKSGRLLSRVQAVFSDLAGSNTNPTLQALEREEAPKLAALSDATVLNTKLFARVETLYNERAKLHLTSEQDRLLTITHDRFVKAGARLSEADKAKLKKLNEELSVLSTTFTKKLLGGTKNGALHVEDAKPLAGMSASQLAAAQTAAKARGVSGYVVPLQNTTQQPDLAELTDRATRQQIFENSWLRNERGNDDDTRATVLRIAKLRAEKAKLLGFDNFASWTLQDQMAKTPANALKFMNDLVPATVAKADGEAQVLQDEINKQGTGFELEPWDWEFYSEQVRKAKYDFDSSQVKPYFELNRVIEDGVFYAAHQMYGLSFKERKDIPVYRPEIRVWEVFDANGKPLALFYGDYFARDNKRGGAWMSSFVGQSKLMGTLPVVKNTLNLPAPASGEPALIDFDGVRTLFHEFGHALHGMFANSEYASLSGTSVPRDFVEFPSQFNEHWASEPTVFAHYAKHYKTGEPMPAELKKKIDAASKFNEGYIFGELLTAAQLDMQWHLIGANADVKDVDAFEKSALERVKMNMAKVPTRYRTSYFQHIWSNGYAAGYYAYLWSEMLDDAAFHWFEQHGGMTRANGDRFRSMVLSRGNTEDLQTMYDRWMGGHPDVEPMLEERGLAPEHMK</sequence>
<evidence type="ECO:0000256" key="3">
    <source>
        <dbReference type="ARBA" id="ARBA00022723"/>
    </source>
</evidence>
<protein>
    <submittedName>
        <fullName evidence="9">M3 family metallopeptidase</fullName>
    </submittedName>
</protein>
<dbReference type="SUPFAM" id="SSF55486">
    <property type="entry name" value="Metalloproteases ('zincins'), catalytic domain"/>
    <property type="match status" value="1"/>
</dbReference>
<comment type="cofactor">
    <cofactor evidence="7">
        <name>Zn(2+)</name>
        <dbReference type="ChEBI" id="CHEBI:29105"/>
    </cofactor>
    <text evidence="7">Binds 1 zinc ion.</text>
</comment>
<dbReference type="PANTHER" id="PTHR43660:SF1">
    <property type="entry name" value="DIPEPTIDYL CARBOXYPEPTIDASE"/>
    <property type="match status" value="1"/>
</dbReference>
<reference evidence="10" key="1">
    <citation type="journal article" date="2019" name="Int. J. Syst. Evol. Microbiol.">
        <title>The Global Catalogue of Microorganisms (GCM) 10K type strain sequencing project: providing services to taxonomists for standard genome sequencing and annotation.</title>
        <authorList>
            <consortium name="The Broad Institute Genomics Platform"/>
            <consortium name="The Broad Institute Genome Sequencing Center for Infectious Disease"/>
            <person name="Wu L."/>
            <person name="Ma J."/>
        </authorList>
    </citation>
    <scope>NUCLEOTIDE SEQUENCE [LARGE SCALE GENOMIC DNA]</scope>
    <source>
        <strain evidence="10">CGMCC 1.16026</strain>
    </source>
</reference>
<keyword evidence="5 7" id="KW-0862">Zinc</keyword>
<evidence type="ECO:0000256" key="1">
    <source>
        <dbReference type="ARBA" id="ARBA00006040"/>
    </source>
</evidence>
<accession>A0ABW1ZDF6</accession>
<keyword evidence="3 7" id="KW-0479">Metal-binding</keyword>
<comment type="similarity">
    <text evidence="1 7">Belongs to the peptidase M3 family.</text>
</comment>
<gene>
    <name evidence="9" type="ORF">ACFQBQ_15780</name>
</gene>
<name>A0ABW1ZDF6_9BACT</name>
<organism evidence="9 10">
    <name type="scientific">Granulicella cerasi</name>
    <dbReference type="NCBI Taxonomy" id="741063"/>
    <lineage>
        <taxon>Bacteria</taxon>
        <taxon>Pseudomonadati</taxon>
        <taxon>Acidobacteriota</taxon>
        <taxon>Terriglobia</taxon>
        <taxon>Terriglobales</taxon>
        <taxon>Acidobacteriaceae</taxon>
        <taxon>Granulicella</taxon>
    </lineage>
</organism>
<keyword evidence="4 7" id="KW-0378">Hydrolase</keyword>
<feature type="domain" description="Peptidase M3A/M3B catalytic" evidence="8">
    <location>
        <begin position="243"/>
        <end position="690"/>
    </location>
</feature>
<dbReference type="InterPro" id="IPR034005">
    <property type="entry name" value="M3A_DCP"/>
</dbReference>
<evidence type="ECO:0000313" key="10">
    <source>
        <dbReference type="Proteomes" id="UP001596391"/>
    </source>
</evidence>
<keyword evidence="6 7" id="KW-0482">Metalloprotease</keyword>
<dbReference type="Proteomes" id="UP001596391">
    <property type="component" value="Unassembled WGS sequence"/>
</dbReference>
<evidence type="ECO:0000259" key="8">
    <source>
        <dbReference type="Pfam" id="PF01432"/>
    </source>
</evidence>
<dbReference type="Pfam" id="PF01432">
    <property type="entry name" value="Peptidase_M3"/>
    <property type="match status" value="1"/>
</dbReference>
<comment type="caution">
    <text evidence="9">The sequence shown here is derived from an EMBL/GenBank/DDBJ whole genome shotgun (WGS) entry which is preliminary data.</text>
</comment>
<evidence type="ECO:0000256" key="2">
    <source>
        <dbReference type="ARBA" id="ARBA00022670"/>
    </source>
</evidence>
<dbReference type="InterPro" id="IPR001567">
    <property type="entry name" value="Pept_M3A_M3B_dom"/>
</dbReference>
<evidence type="ECO:0000256" key="5">
    <source>
        <dbReference type="ARBA" id="ARBA00022833"/>
    </source>
</evidence>
<evidence type="ECO:0000256" key="6">
    <source>
        <dbReference type="ARBA" id="ARBA00023049"/>
    </source>
</evidence>
<evidence type="ECO:0000313" key="9">
    <source>
        <dbReference type="EMBL" id="MFC6647010.1"/>
    </source>
</evidence>
<keyword evidence="10" id="KW-1185">Reference proteome</keyword>
<dbReference type="Gene3D" id="1.10.1370.40">
    <property type="match status" value="3"/>
</dbReference>